<dbReference type="Proteomes" id="UP001597263">
    <property type="component" value="Unassembled WGS sequence"/>
</dbReference>
<dbReference type="InterPro" id="IPR009100">
    <property type="entry name" value="AcylCoA_DH/oxidase_NM_dom_sf"/>
</dbReference>
<proteinExistence type="predicted"/>
<protein>
    <submittedName>
        <fullName evidence="1">Acyl-CoA dehydrogenase family protein</fullName>
    </submittedName>
</protein>
<comment type="caution">
    <text evidence="1">The sequence shown here is derived from an EMBL/GenBank/DDBJ whole genome shotgun (WGS) entry which is preliminary data.</text>
</comment>
<dbReference type="Gene3D" id="1.10.540.10">
    <property type="entry name" value="Acyl-CoA dehydrogenase/oxidase, N-terminal domain"/>
    <property type="match status" value="1"/>
</dbReference>
<keyword evidence="2" id="KW-1185">Reference proteome</keyword>
<reference evidence="2" key="1">
    <citation type="journal article" date="2019" name="Int. J. Syst. Evol. Microbiol.">
        <title>The Global Catalogue of Microorganisms (GCM) 10K type strain sequencing project: providing services to taxonomists for standard genome sequencing and annotation.</title>
        <authorList>
            <consortium name="The Broad Institute Genomics Platform"/>
            <consortium name="The Broad Institute Genome Sequencing Center for Infectious Disease"/>
            <person name="Wu L."/>
            <person name="Ma J."/>
        </authorList>
    </citation>
    <scope>NUCLEOTIDE SEQUENCE [LARGE SCALE GENOMIC DNA]</scope>
    <source>
        <strain evidence="2">CCUG 49584</strain>
    </source>
</reference>
<gene>
    <name evidence="1" type="ORF">ACFQ35_10110</name>
</gene>
<name>A0ABW3V3C7_9HYPH</name>
<dbReference type="RefSeq" id="WP_289388754.1">
    <property type="nucleotide sequence ID" value="NZ_JAUCBM010000019.1"/>
</dbReference>
<dbReference type="SUPFAM" id="SSF56645">
    <property type="entry name" value="Acyl-CoA dehydrogenase NM domain-like"/>
    <property type="match status" value="1"/>
</dbReference>
<sequence>MMDFKFTGKQQYFQEQVRGFMTTKVRPQLAQYARELETGERWTPLTTIEDLKPKAKVAGLWNLFMPPHSGQPQIDESFVFEGTQLNNLEYALCAEEVP</sequence>
<evidence type="ECO:0000313" key="2">
    <source>
        <dbReference type="Proteomes" id="UP001597263"/>
    </source>
</evidence>
<dbReference type="InterPro" id="IPR037069">
    <property type="entry name" value="AcylCoA_DH/ox_N_sf"/>
</dbReference>
<organism evidence="1 2">
    <name type="scientific">Pseudochrobactrum kiredjianiae</name>
    <dbReference type="NCBI Taxonomy" id="386305"/>
    <lineage>
        <taxon>Bacteria</taxon>
        <taxon>Pseudomonadati</taxon>
        <taxon>Pseudomonadota</taxon>
        <taxon>Alphaproteobacteria</taxon>
        <taxon>Hyphomicrobiales</taxon>
        <taxon>Brucellaceae</taxon>
        <taxon>Pseudochrobactrum</taxon>
    </lineage>
</organism>
<evidence type="ECO:0000313" key="1">
    <source>
        <dbReference type="EMBL" id="MFD1227488.1"/>
    </source>
</evidence>
<accession>A0ABW3V3C7</accession>
<dbReference type="EMBL" id="JBHTMA010000036">
    <property type="protein sequence ID" value="MFD1227488.1"/>
    <property type="molecule type" value="Genomic_DNA"/>
</dbReference>